<evidence type="ECO:0000313" key="12">
    <source>
        <dbReference type="Proteomes" id="UP000006875"/>
    </source>
</evidence>
<feature type="transmembrane region" description="Helical" evidence="10">
    <location>
        <begin position="397"/>
        <end position="415"/>
    </location>
</feature>
<feature type="transmembrane region" description="Helical" evidence="10">
    <location>
        <begin position="354"/>
        <end position="376"/>
    </location>
</feature>
<dbReference type="GO" id="GO:0006811">
    <property type="term" value="P:monoatomic ion transport"/>
    <property type="evidence" value="ECO:0007669"/>
    <property type="project" value="UniProtKB-KW"/>
</dbReference>
<dbReference type="KEGG" id="ipo:Ilyop_2131"/>
<dbReference type="GO" id="GO:0042910">
    <property type="term" value="F:xenobiotic transmembrane transporter activity"/>
    <property type="evidence" value="ECO:0007669"/>
    <property type="project" value="InterPro"/>
</dbReference>
<evidence type="ECO:0000256" key="1">
    <source>
        <dbReference type="ARBA" id="ARBA00004651"/>
    </source>
</evidence>
<evidence type="ECO:0000256" key="10">
    <source>
        <dbReference type="SAM" id="Phobius"/>
    </source>
</evidence>
<evidence type="ECO:0000256" key="5">
    <source>
        <dbReference type="ARBA" id="ARBA00022692"/>
    </source>
</evidence>
<reference evidence="11 12" key="1">
    <citation type="journal article" date="2010" name="Stand. Genomic Sci.">
        <title>Complete genome sequence of Ilyobacter polytropus type strain (CuHbu1).</title>
        <authorList>
            <person name="Sikorski J."/>
            <person name="Chertkov O."/>
            <person name="Lapidus A."/>
            <person name="Nolan M."/>
            <person name="Lucas S."/>
            <person name="Del Rio T.G."/>
            <person name="Tice H."/>
            <person name="Cheng J.F."/>
            <person name="Tapia R."/>
            <person name="Han C."/>
            <person name="Goodwin L."/>
            <person name="Pitluck S."/>
            <person name="Liolios K."/>
            <person name="Ivanova N."/>
            <person name="Mavromatis K."/>
            <person name="Mikhailova N."/>
            <person name="Pati A."/>
            <person name="Chen A."/>
            <person name="Palaniappan K."/>
            <person name="Land M."/>
            <person name="Hauser L."/>
            <person name="Chang Y.J."/>
            <person name="Jeffries C.D."/>
            <person name="Brambilla E."/>
            <person name="Yasawong M."/>
            <person name="Rohde M."/>
            <person name="Pukall R."/>
            <person name="Spring S."/>
            <person name="Goker M."/>
            <person name="Woyke T."/>
            <person name="Bristow J."/>
            <person name="Eisen J.A."/>
            <person name="Markowitz V."/>
            <person name="Hugenholtz P."/>
            <person name="Kyrpides N.C."/>
            <person name="Klenk H.P."/>
        </authorList>
    </citation>
    <scope>NUCLEOTIDE SEQUENCE [LARGE SCALE GENOMIC DNA]</scope>
    <source>
        <strain evidence="12">ATCC 51220 / DSM 2926 / LMG 16218 / CuHBu1</strain>
        <plasmid evidence="12">pILYOP01</plasmid>
    </source>
</reference>
<dbReference type="NCBIfam" id="TIGR00797">
    <property type="entry name" value="matE"/>
    <property type="match status" value="1"/>
</dbReference>
<dbReference type="OrthoDB" id="62420at2"/>
<geneLocation type="plasmid" evidence="11 12">
    <name>pILYOP01</name>
</geneLocation>
<dbReference type="HOGENOM" id="CLU_012893_5_3_0"/>
<organism evidence="11 12">
    <name type="scientific">Ilyobacter polytropus (strain ATCC 51220 / DSM 2926 / LMG 16218 / CuHBu1)</name>
    <dbReference type="NCBI Taxonomy" id="572544"/>
    <lineage>
        <taxon>Bacteria</taxon>
        <taxon>Fusobacteriati</taxon>
        <taxon>Fusobacteriota</taxon>
        <taxon>Fusobacteriia</taxon>
        <taxon>Fusobacteriales</taxon>
        <taxon>Fusobacteriaceae</taxon>
        <taxon>Ilyobacter</taxon>
    </lineage>
</organism>
<gene>
    <name evidence="11" type="ordered locus">Ilyop_2131</name>
</gene>
<dbReference type="Proteomes" id="UP000006875">
    <property type="component" value="Plasmid pILYOP01"/>
</dbReference>
<evidence type="ECO:0000256" key="4">
    <source>
        <dbReference type="ARBA" id="ARBA00022475"/>
    </source>
</evidence>
<dbReference type="AlphaFoldDB" id="E3HC52"/>
<evidence type="ECO:0000256" key="3">
    <source>
        <dbReference type="ARBA" id="ARBA00022449"/>
    </source>
</evidence>
<keyword evidence="4" id="KW-1003">Cell membrane</keyword>
<comment type="subcellular location">
    <subcellularLocation>
        <location evidence="1">Cell membrane</location>
        <topology evidence="1">Multi-pass membrane protein</topology>
    </subcellularLocation>
</comment>
<feature type="transmembrane region" description="Helical" evidence="10">
    <location>
        <begin position="239"/>
        <end position="263"/>
    </location>
</feature>
<feature type="transmembrane region" description="Helical" evidence="10">
    <location>
        <begin position="140"/>
        <end position="160"/>
    </location>
</feature>
<name>E3HC52_ILYPC</name>
<protein>
    <recommendedName>
        <fullName evidence="9">Multidrug-efflux transporter</fullName>
    </recommendedName>
</protein>
<evidence type="ECO:0000256" key="2">
    <source>
        <dbReference type="ARBA" id="ARBA00022448"/>
    </source>
</evidence>
<dbReference type="CDD" id="cd13138">
    <property type="entry name" value="MATE_yoeA_like"/>
    <property type="match status" value="1"/>
</dbReference>
<sequence length="461" mass="51260">MKDKLLERRDLILKGNLWRAIFLLAVPVAINDFVRSMYNLIDTFFVSNIGSMEIAAITFVGPLNNIIRAISLGMSVAGTNLIAREIGRKDYNKAKNIAMQLFTVAVFIGIIITIVCFSFSKEILLAASATESIMSIANLYFRLTVLSSPFIFINSAYIAIKSANGDTLRSMNVNLVAMAIKIVLTYILIFNFNMGIKSLAISTIIGTMFTSCYAVYDVFIRKTVMKLSFKWPKLSKQVIIPLFLIGIPIVIEKSSVAFSFIVVNKYVISFGEKVLAGYGITNRINSLFFSAVAGFGTGLAPIISQNLGAGQEKRAKESIKKTYLTALVISCAVISIVLPFKYSLAGVFSNGDSAVLYHTVNAISVYSISVIPWAIFQVTSGIFQGTGHTKYNMFISIMRIYCFRLPLIIIFTKFTDMSEYSIWYGMLLSNILTGFFAMGLYYINCKNLRLIGDRYLQKECI</sequence>
<keyword evidence="11" id="KW-0614">Plasmid</keyword>
<dbReference type="InterPro" id="IPR050222">
    <property type="entry name" value="MATE_MdtK"/>
</dbReference>
<evidence type="ECO:0000256" key="8">
    <source>
        <dbReference type="ARBA" id="ARBA00023136"/>
    </source>
</evidence>
<dbReference type="PIRSF" id="PIRSF006603">
    <property type="entry name" value="DinF"/>
    <property type="match status" value="1"/>
</dbReference>
<feature type="transmembrane region" description="Helical" evidence="10">
    <location>
        <begin position="16"/>
        <end position="34"/>
    </location>
</feature>
<feature type="transmembrane region" description="Helical" evidence="10">
    <location>
        <begin position="421"/>
        <end position="443"/>
    </location>
</feature>
<accession>E3HC52</accession>
<dbReference type="RefSeq" id="WP_013388557.1">
    <property type="nucleotide sequence ID" value="NC_014633.1"/>
</dbReference>
<dbReference type="GO" id="GO:0015297">
    <property type="term" value="F:antiporter activity"/>
    <property type="evidence" value="ECO:0007669"/>
    <property type="project" value="UniProtKB-KW"/>
</dbReference>
<dbReference type="Pfam" id="PF01554">
    <property type="entry name" value="MatE"/>
    <property type="match status" value="2"/>
</dbReference>
<keyword evidence="5 10" id="KW-0812">Transmembrane</keyword>
<dbReference type="PANTHER" id="PTHR43298">
    <property type="entry name" value="MULTIDRUG RESISTANCE PROTEIN NORM-RELATED"/>
    <property type="match status" value="1"/>
</dbReference>
<dbReference type="PANTHER" id="PTHR43298:SF2">
    <property type="entry name" value="FMN_FAD EXPORTER YEEO-RELATED"/>
    <property type="match status" value="1"/>
</dbReference>
<feature type="transmembrane region" description="Helical" evidence="10">
    <location>
        <begin position="323"/>
        <end position="342"/>
    </location>
</feature>
<keyword evidence="6 10" id="KW-1133">Transmembrane helix</keyword>
<proteinExistence type="predicted"/>
<evidence type="ECO:0000256" key="6">
    <source>
        <dbReference type="ARBA" id="ARBA00022989"/>
    </source>
</evidence>
<feature type="transmembrane region" description="Helical" evidence="10">
    <location>
        <begin position="97"/>
        <end position="120"/>
    </location>
</feature>
<keyword evidence="3" id="KW-0050">Antiport</keyword>
<feature type="transmembrane region" description="Helical" evidence="10">
    <location>
        <begin position="198"/>
        <end position="219"/>
    </location>
</feature>
<feature type="transmembrane region" description="Helical" evidence="10">
    <location>
        <begin position="54"/>
        <end position="76"/>
    </location>
</feature>
<dbReference type="GO" id="GO:0005886">
    <property type="term" value="C:plasma membrane"/>
    <property type="evidence" value="ECO:0007669"/>
    <property type="project" value="UniProtKB-SubCell"/>
</dbReference>
<feature type="transmembrane region" description="Helical" evidence="10">
    <location>
        <begin position="172"/>
        <end position="192"/>
    </location>
</feature>
<keyword evidence="2" id="KW-0813">Transport</keyword>
<keyword evidence="12" id="KW-1185">Reference proteome</keyword>
<evidence type="ECO:0000256" key="7">
    <source>
        <dbReference type="ARBA" id="ARBA00023065"/>
    </source>
</evidence>
<dbReference type="InterPro" id="IPR048279">
    <property type="entry name" value="MdtK-like"/>
</dbReference>
<keyword evidence="7" id="KW-0406">Ion transport</keyword>
<evidence type="ECO:0000313" key="11">
    <source>
        <dbReference type="EMBL" id="ADO83895.1"/>
    </source>
</evidence>
<dbReference type="EMBL" id="CP002282">
    <property type="protein sequence ID" value="ADO83895.1"/>
    <property type="molecule type" value="Genomic_DNA"/>
</dbReference>
<evidence type="ECO:0000256" key="9">
    <source>
        <dbReference type="ARBA" id="ARBA00031636"/>
    </source>
</evidence>
<feature type="transmembrane region" description="Helical" evidence="10">
    <location>
        <begin position="283"/>
        <end position="303"/>
    </location>
</feature>
<dbReference type="InterPro" id="IPR002528">
    <property type="entry name" value="MATE_fam"/>
</dbReference>
<keyword evidence="8 10" id="KW-0472">Membrane</keyword>